<sequence length="69" mass="7951">MKTELHNLSIDERLRLVEDIWDSIAADQGALPLTDEQKAELDQRLDIYELDKSMGRVADEVIDVIKKKL</sequence>
<protein>
    <submittedName>
        <fullName evidence="1">Addiction module component, TIGR02574 family</fullName>
    </submittedName>
</protein>
<evidence type="ECO:0000313" key="1">
    <source>
        <dbReference type="EMBL" id="ACE04495.1"/>
    </source>
</evidence>
<dbReference type="OrthoDB" id="1524962at2"/>
<dbReference type="eggNOG" id="ENOG5033AKF">
    <property type="taxonomic scope" value="Bacteria"/>
</dbReference>
<gene>
    <name evidence="1" type="ordered locus">Cphamn1_1572</name>
</gene>
<dbReference type="NCBIfam" id="TIGR02574">
    <property type="entry name" value="stabl_TIGR02574"/>
    <property type="match status" value="1"/>
</dbReference>
<dbReference type="KEGG" id="cpb:Cphamn1_1572"/>
<reference evidence="1" key="1">
    <citation type="submission" date="2008-06" db="EMBL/GenBank/DDBJ databases">
        <title>Complete sequence of Chlorobium phaeobacteroides BS1.</title>
        <authorList>
            <consortium name="US DOE Joint Genome Institute"/>
            <person name="Lucas S."/>
            <person name="Copeland A."/>
            <person name="Lapidus A."/>
            <person name="Glavina del Rio T."/>
            <person name="Dalin E."/>
            <person name="Tice H."/>
            <person name="Bruce D."/>
            <person name="Goodwin L."/>
            <person name="Pitluck S."/>
            <person name="Schmutz J."/>
            <person name="Larimer F."/>
            <person name="Land M."/>
            <person name="Hauser L."/>
            <person name="Kyrpides N."/>
            <person name="Ovchinnikova G."/>
            <person name="Li T."/>
            <person name="Liu Z."/>
            <person name="Zhao F."/>
            <person name="Overmann J."/>
            <person name="Bryant D.A."/>
            <person name="Richardson P."/>
        </authorList>
    </citation>
    <scope>NUCLEOTIDE SEQUENCE [LARGE SCALE GENOMIC DNA]</scope>
    <source>
        <strain evidence="1">BS1</strain>
    </source>
</reference>
<dbReference type="STRING" id="331678.Cphamn1_1572"/>
<dbReference type="AlphaFoldDB" id="B3EK68"/>
<proteinExistence type="predicted"/>
<dbReference type="EMBL" id="CP001101">
    <property type="protein sequence ID" value="ACE04495.1"/>
    <property type="molecule type" value="Genomic_DNA"/>
</dbReference>
<dbReference type="InterPro" id="IPR013406">
    <property type="entry name" value="CHP02574_addiction_mod"/>
</dbReference>
<accession>B3EK68</accession>
<dbReference type="HOGENOM" id="CLU_185169_1_1_10"/>
<organism evidence="1">
    <name type="scientific">Chlorobium phaeobacteroides (strain BS1)</name>
    <dbReference type="NCBI Taxonomy" id="331678"/>
    <lineage>
        <taxon>Bacteria</taxon>
        <taxon>Pseudomonadati</taxon>
        <taxon>Chlorobiota</taxon>
        <taxon>Chlorobiia</taxon>
        <taxon>Chlorobiales</taxon>
        <taxon>Chlorobiaceae</taxon>
        <taxon>Chlorobium/Pelodictyon group</taxon>
        <taxon>Chlorobium</taxon>
    </lineage>
</organism>
<name>B3EK68_CHLPB</name>
<dbReference type="Pfam" id="PF09720">
    <property type="entry name" value="Unstab_antitox"/>
    <property type="match status" value="1"/>
</dbReference>